<name>A0A1H6FZP7_THEAL</name>
<reference evidence="3" key="1">
    <citation type="submission" date="2016-10" db="EMBL/GenBank/DDBJ databases">
        <authorList>
            <person name="Varghese N."/>
            <person name="Submissions S."/>
        </authorList>
    </citation>
    <scope>NUCLEOTIDE SEQUENCE [LARGE SCALE GENOMIC DNA]</scope>
    <source>
        <strain evidence="3">ATCC 35263</strain>
    </source>
</reference>
<gene>
    <name evidence="2" type="ORF">SAMN02745716_1969</name>
</gene>
<feature type="compositionally biased region" description="Basic residues" evidence="1">
    <location>
        <begin position="640"/>
        <end position="650"/>
    </location>
</feature>
<sequence length="661" mass="75214">MAITASPAPTPSRTELSADERIAAVRAAKSDDEAFAVMALASAAPEWDQRCSLFRTELIARRRDDAARRAILDAALTTIKSACAATWPAVEPTLRRRADYLATRPKREVPRRTNLPTRQRGATAFSDWRDALSSHWAPKVIQEHPTFWEPLRDGTTNLKPVWGRRREPGYYALAFLQFTDSGFVDIEPWWRETTDEHWRQWGFSRRPSYQRVYERFVELEERAAGAFRKAAHAIIGHVNTASGGKVVFDLHIDSTEARTFARLQHDCREGDDCPYERESDGRRRSRARKTLITAEGSTESAKGIRQRLNERPVDDDHDGEPTGHKPEEKDRLYVGEVDDVDRDRDTGALRVKVGGHWYLLRDKTAGVRAYTTGRRVKRFWVGFYNTKVVSGHFGAPVAVGVFPASTPEHELYEPMVAEAIEACGGELPERVAGDRGFSVERVFAWNTSRGISTVMPWRGSGNARRADRDTHTRHGIPFCKHCGRPGRFVSFSTQNGGRLTYACQDPTCPSGGKRQTILCKTDYRLLLPLWRDTEAYMAVKEVNRHLERVHDDWRSRYGIGADSRALTPKRRGAPWQQLRCYAALIVEWLKIAYLHGYLDGQRRNYEPVEIVRADGAVRRFRAYLRRLNLRSPASLARQREARHRRTRSIRRSGGGPPPDGS</sequence>
<feature type="compositionally biased region" description="Basic and acidic residues" evidence="1">
    <location>
        <begin position="307"/>
        <end position="330"/>
    </location>
</feature>
<organism evidence="2 3">
    <name type="scientific">Thermoleophilum album</name>
    <dbReference type="NCBI Taxonomy" id="29539"/>
    <lineage>
        <taxon>Bacteria</taxon>
        <taxon>Bacillati</taxon>
        <taxon>Actinomycetota</taxon>
        <taxon>Thermoleophilia</taxon>
        <taxon>Thermoleophilales</taxon>
        <taxon>Thermoleophilaceae</taxon>
        <taxon>Thermoleophilum</taxon>
    </lineage>
</organism>
<evidence type="ECO:0000313" key="3">
    <source>
        <dbReference type="Proteomes" id="UP000222056"/>
    </source>
</evidence>
<dbReference type="EMBL" id="FNWJ01000002">
    <property type="protein sequence ID" value="SEH15493.1"/>
    <property type="molecule type" value="Genomic_DNA"/>
</dbReference>
<evidence type="ECO:0008006" key="4">
    <source>
        <dbReference type="Google" id="ProtNLM"/>
    </source>
</evidence>
<feature type="region of interest" description="Disordered" evidence="1">
    <location>
        <begin position="635"/>
        <end position="661"/>
    </location>
</feature>
<proteinExistence type="predicted"/>
<evidence type="ECO:0000313" key="2">
    <source>
        <dbReference type="EMBL" id="SEH15493.1"/>
    </source>
</evidence>
<feature type="region of interest" description="Disordered" evidence="1">
    <location>
        <begin position="271"/>
        <end position="330"/>
    </location>
</feature>
<feature type="compositionally biased region" description="Basic and acidic residues" evidence="1">
    <location>
        <begin position="271"/>
        <end position="282"/>
    </location>
</feature>
<dbReference type="AlphaFoldDB" id="A0A1H6FZP7"/>
<dbReference type="Proteomes" id="UP000222056">
    <property type="component" value="Unassembled WGS sequence"/>
</dbReference>
<dbReference type="OrthoDB" id="9989087at2"/>
<keyword evidence="3" id="KW-1185">Reference proteome</keyword>
<accession>A0A1H6FZP7</accession>
<evidence type="ECO:0000256" key="1">
    <source>
        <dbReference type="SAM" id="MobiDB-lite"/>
    </source>
</evidence>
<protein>
    <recommendedName>
        <fullName evidence="4">Transposase</fullName>
    </recommendedName>
</protein>
<dbReference type="RefSeq" id="WP_093118587.1">
    <property type="nucleotide sequence ID" value="NZ_FNWJ01000002.1"/>
</dbReference>